<feature type="binding site" evidence="2">
    <location>
        <begin position="172"/>
        <end position="179"/>
    </location>
    <ligand>
        <name>ATP</name>
        <dbReference type="ChEBI" id="CHEBI:30616"/>
    </ligand>
</feature>
<feature type="site" description="Important for autoinhibition of adenylyltransferase activity" evidence="3">
    <location>
        <position position="36"/>
    </location>
</feature>
<dbReference type="GO" id="GO:0005524">
    <property type="term" value="F:ATP binding"/>
    <property type="evidence" value="ECO:0007669"/>
    <property type="project" value="UniProtKB-KW"/>
</dbReference>
<dbReference type="EMBL" id="JACIEP010000014">
    <property type="protein sequence ID" value="MBB4037456.1"/>
    <property type="molecule type" value="Genomic_DNA"/>
</dbReference>
<name>A0A840CPW5_9BACT</name>
<dbReference type="RefSeq" id="WP_183308302.1">
    <property type="nucleotide sequence ID" value="NZ_JACIEP010000014.1"/>
</dbReference>
<evidence type="ECO:0000313" key="5">
    <source>
        <dbReference type="EMBL" id="MBB4037456.1"/>
    </source>
</evidence>
<dbReference type="Gene3D" id="1.10.3290.10">
    <property type="entry name" value="Fido-like domain"/>
    <property type="match status" value="1"/>
</dbReference>
<feature type="active site" evidence="1">
    <location>
        <position position="168"/>
    </location>
</feature>
<feature type="binding site" evidence="2">
    <location>
        <begin position="204"/>
        <end position="205"/>
    </location>
    <ligand>
        <name>ATP</name>
        <dbReference type="ChEBI" id="CHEBI:30616"/>
    </ligand>
</feature>
<accession>A0A840CPW5</accession>
<dbReference type="AlphaFoldDB" id="A0A840CPW5"/>
<sequence length="242" mass="28656">MNELLTYLKEEKQAKRKGGLYHKTQVNLAYNSNRIEGSKLTEEQTRYIFETRTIGFKDQEAVPVDDIIETSNHFVAFDYLLDTIDQPLSNEIIKEFHRILKTGTSDATKEWFRVGDWKKLPNEVGGTETTLPQHVEADMNKLNDWYHAICEISFEHIVEYHSRFEKIHPFQDGNGRVGRLIMFRECLKNKIVPFIIDDNHKQFYYRGLKEFAHIRGYLVDTCLSAQDTYKEWVKYFYPNLED</sequence>
<proteinExistence type="predicted"/>
<evidence type="ECO:0000256" key="1">
    <source>
        <dbReference type="PIRSR" id="PIRSR640198-1"/>
    </source>
</evidence>
<organism evidence="5 6">
    <name type="scientific">Dysgonomonas hofstadii</name>
    <dbReference type="NCBI Taxonomy" id="637886"/>
    <lineage>
        <taxon>Bacteria</taxon>
        <taxon>Pseudomonadati</taxon>
        <taxon>Bacteroidota</taxon>
        <taxon>Bacteroidia</taxon>
        <taxon>Bacteroidales</taxon>
        <taxon>Dysgonomonadaceae</taxon>
        <taxon>Dysgonomonas</taxon>
    </lineage>
</organism>
<evidence type="ECO:0000313" key="6">
    <source>
        <dbReference type="Proteomes" id="UP000555103"/>
    </source>
</evidence>
<protein>
    <submittedName>
        <fullName evidence="5">Fic family protein</fullName>
    </submittedName>
</protein>
<dbReference type="PANTHER" id="PTHR13504:SF38">
    <property type="entry name" value="FIDO DOMAIN-CONTAINING PROTEIN"/>
    <property type="match status" value="1"/>
</dbReference>
<evidence type="ECO:0000256" key="3">
    <source>
        <dbReference type="PIRSR" id="PIRSR640198-3"/>
    </source>
</evidence>
<dbReference type="InterPro" id="IPR040198">
    <property type="entry name" value="Fido_containing"/>
</dbReference>
<dbReference type="InterPro" id="IPR003812">
    <property type="entry name" value="Fido"/>
</dbReference>
<dbReference type="Proteomes" id="UP000555103">
    <property type="component" value="Unassembled WGS sequence"/>
</dbReference>
<evidence type="ECO:0000259" key="4">
    <source>
        <dbReference type="PROSITE" id="PS51459"/>
    </source>
</evidence>
<dbReference type="InterPro" id="IPR036597">
    <property type="entry name" value="Fido-like_dom_sf"/>
</dbReference>
<reference evidence="5 6" key="1">
    <citation type="submission" date="2020-08" db="EMBL/GenBank/DDBJ databases">
        <title>Genomic Encyclopedia of Type Strains, Phase IV (KMG-IV): sequencing the most valuable type-strain genomes for metagenomic binning, comparative biology and taxonomic classification.</title>
        <authorList>
            <person name="Goeker M."/>
        </authorList>
    </citation>
    <scope>NUCLEOTIDE SEQUENCE [LARGE SCALE GENOMIC DNA]</scope>
    <source>
        <strain evidence="5 6">DSM 104969</strain>
    </source>
</reference>
<keyword evidence="2" id="KW-0067">ATP-binding</keyword>
<feature type="domain" description="Fido" evidence="4">
    <location>
        <begin position="88"/>
        <end position="238"/>
    </location>
</feature>
<dbReference type="PANTHER" id="PTHR13504">
    <property type="entry name" value="FIDO DOMAIN-CONTAINING PROTEIN DDB_G0283145"/>
    <property type="match status" value="1"/>
</dbReference>
<comment type="caution">
    <text evidence="5">The sequence shown here is derived from an EMBL/GenBank/DDBJ whole genome shotgun (WGS) entry which is preliminary data.</text>
</comment>
<dbReference type="SUPFAM" id="SSF140931">
    <property type="entry name" value="Fic-like"/>
    <property type="match status" value="1"/>
</dbReference>
<gene>
    <name evidence="5" type="ORF">GGR21_003373</name>
</gene>
<keyword evidence="2" id="KW-0547">Nucleotide-binding</keyword>
<evidence type="ECO:0000256" key="2">
    <source>
        <dbReference type="PIRSR" id="PIRSR640198-2"/>
    </source>
</evidence>
<keyword evidence="6" id="KW-1185">Reference proteome</keyword>
<dbReference type="PROSITE" id="PS51459">
    <property type="entry name" value="FIDO"/>
    <property type="match status" value="1"/>
</dbReference>
<dbReference type="Pfam" id="PF02661">
    <property type="entry name" value="Fic"/>
    <property type="match status" value="1"/>
</dbReference>